<dbReference type="Proteomes" id="UP000664417">
    <property type="component" value="Unassembled WGS sequence"/>
</dbReference>
<sequence>MSLDRAHVMSEQQCSLVLTGTPSQPQWTMTRRAGDACYRVQGRRRLQDAVSRGVAAGLVHQAERWLSRLLVQLRALSSPATEVHARVLLRRRQVAGVTDYRQQFQGFWGRLKHGGSWDTAFGSSRQGQAVFRRGPWEDWPRVLPAVKALEPALPLIFSPYCGTMLHEALGHTLEAEYLAGSPLADVIGSLVSHHDLTAMDRPDLGEMAGSMSHDDTGRPATATTLVHRGILVGNLAAENGVQRRASYRDFPLIRASNFVVKAGTGDPLDWLQGIPRAYYVCWVQSGNWLPDSDRVKLLFGPTFYMEYGQPRGYINWTSMTFSVKDLLARIVGVGSDFTVDPVVHWCVKRNQSVPMSLATPSLLLRGYR</sequence>
<dbReference type="RefSeq" id="WP_207858784.1">
    <property type="nucleotide sequence ID" value="NZ_JAFREP010000008.1"/>
</dbReference>
<dbReference type="GO" id="GO:0005829">
    <property type="term" value="C:cytosol"/>
    <property type="evidence" value="ECO:0007669"/>
    <property type="project" value="TreeGrafter"/>
</dbReference>
<dbReference type="Pfam" id="PF19289">
    <property type="entry name" value="PmbA_TldD_3rd"/>
    <property type="match status" value="1"/>
</dbReference>
<keyword evidence="4" id="KW-1185">Reference proteome</keyword>
<gene>
    <name evidence="3" type="ORF">J3U88_10890</name>
</gene>
<dbReference type="AlphaFoldDB" id="A0A8J7U269"/>
<comment type="caution">
    <text evidence="3">The sequence shown here is derived from an EMBL/GenBank/DDBJ whole genome shotgun (WGS) entry which is preliminary data.</text>
</comment>
<accession>A0A8J7U269</accession>
<organism evidence="3 4">
    <name type="scientific">Acanthopleuribacter pedis</name>
    <dbReference type="NCBI Taxonomy" id="442870"/>
    <lineage>
        <taxon>Bacteria</taxon>
        <taxon>Pseudomonadati</taxon>
        <taxon>Acidobacteriota</taxon>
        <taxon>Holophagae</taxon>
        <taxon>Acanthopleuribacterales</taxon>
        <taxon>Acanthopleuribacteraceae</taxon>
        <taxon>Acanthopleuribacter</taxon>
    </lineage>
</organism>
<dbReference type="InterPro" id="IPR045569">
    <property type="entry name" value="Metalloprtase-TldD/E_C"/>
</dbReference>
<dbReference type="GO" id="GO:0006508">
    <property type="term" value="P:proteolysis"/>
    <property type="evidence" value="ECO:0007669"/>
    <property type="project" value="InterPro"/>
</dbReference>
<name>A0A8J7U269_9BACT</name>
<dbReference type="GO" id="GO:0008237">
    <property type="term" value="F:metallopeptidase activity"/>
    <property type="evidence" value="ECO:0007669"/>
    <property type="project" value="InterPro"/>
</dbReference>
<comment type="similarity">
    <text evidence="1">Belongs to the peptidase U62 family.</text>
</comment>
<evidence type="ECO:0000259" key="2">
    <source>
        <dbReference type="Pfam" id="PF19289"/>
    </source>
</evidence>
<dbReference type="InterPro" id="IPR051463">
    <property type="entry name" value="Peptidase_U62_metallo"/>
</dbReference>
<dbReference type="InterPro" id="IPR036059">
    <property type="entry name" value="TldD/PmbA_sf"/>
</dbReference>
<reference evidence="3" key="1">
    <citation type="submission" date="2021-03" db="EMBL/GenBank/DDBJ databases">
        <authorList>
            <person name="Wang G."/>
        </authorList>
    </citation>
    <scope>NUCLEOTIDE SEQUENCE</scope>
    <source>
        <strain evidence="3">KCTC 12899</strain>
    </source>
</reference>
<evidence type="ECO:0000313" key="3">
    <source>
        <dbReference type="EMBL" id="MBO1318963.1"/>
    </source>
</evidence>
<dbReference type="SUPFAM" id="SSF111283">
    <property type="entry name" value="Putative modulator of DNA gyrase, PmbA/TldD"/>
    <property type="match status" value="1"/>
</dbReference>
<proteinExistence type="inferred from homology"/>
<evidence type="ECO:0000256" key="1">
    <source>
        <dbReference type="ARBA" id="ARBA00005836"/>
    </source>
</evidence>
<protein>
    <recommendedName>
        <fullName evidence="2">Metalloprotease TldD/E C-terminal domain-containing protein</fullName>
    </recommendedName>
</protein>
<dbReference type="EMBL" id="JAFREP010000008">
    <property type="protein sequence ID" value="MBO1318963.1"/>
    <property type="molecule type" value="Genomic_DNA"/>
</dbReference>
<dbReference type="PANTHER" id="PTHR30624">
    <property type="entry name" value="UNCHARACTERIZED PROTEIN TLDD AND PMBA"/>
    <property type="match status" value="1"/>
</dbReference>
<dbReference type="PANTHER" id="PTHR30624:SF4">
    <property type="entry name" value="METALLOPROTEASE TLDD"/>
    <property type="match status" value="1"/>
</dbReference>
<evidence type="ECO:0000313" key="4">
    <source>
        <dbReference type="Proteomes" id="UP000664417"/>
    </source>
</evidence>
<feature type="domain" description="Metalloprotease TldD/E C-terminal" evidence="2">
    <location>
        <begin position="154"/>
        <end position="366"/>
    </location>
</feature>